<reference evidence="2 3" key="1">
    <citation type="submission" date="2018-05" db="EMBL/GenBank/DDBJ databases">
        <title>Genomic Encyclopedia of Type Strains, Phase IV (KMG-IV): sequencing the most valuable type-strain genomes for metagenomic binning, comparative biology and taxonomic classification.</title>
        <authorList>
            <person name="Goeker M."/>
        </authorList>
    </citation>
    <scope>NUCLEOTIDE SEQUENCE [LARGE SCALE GENOMIC DNA]</scope>
    <source>
        <strain evidence="2 3">DSM 6462</strain>
    </source>
</reference>
<protein>
    <submittedName>
        <fullName evidence="2">AefR-like transcriptional repressor</fullName>
    </submittedName>
</protein>
<comment type="caution">
    <text evidence="2">The sequence shown here is derived from an EMBL/GenBank/DDBJ whole genome shotgun (WGS) entry which is preliminary data.</text>
</comment>
<dbReference type="InterPro" id="IPR039536">
    <property type="entry name" value="TetR_C_Proteobacteria"/>
</dbReference>
<sequence length="103" mass="11137">MFLQRAVIGVVPRFPAIGAAIFESGPRALTERLAKLLAEAHEAGRLRVANPALAAVQFLSIVRGDLDIRGLLLPATPPRRAEIDAQIEAAIELFLHFYGPSEP</sequence>
<proteinExistence type="predicted"/>
<evidence type="ECO:0000313" key="3">
    <source>
        <dbReference type="Proteomes" id="UP000248021"/>
    </source>
</evidence>
<dbReference type="AlphaFoldDB" id="A0A2V3TZE8"/>
<dbReference type="Gene3D" id="1.10.357.10">
    <property type="entry name" value="Tetracycline Repressor, domain 2"/>
    <property type="match status" value="1"/>
</dbReference>
<evidence type="ECO:0000313" key="2">
    <source>
        <dbReference type="EMBL" id="PXW55074.1"/>
    </source>
</evidence>
<dbReference type="OrthoDB" id="5292901at2"/>
<gene>
    <name evidence="2" type="ORF">C7450_11011</name>
</gene>
<evidence type="ECO:0000259" key="1">
    <source>
        <dbReference type="Pfam" id="PF14246"/>
    </source>
</evidence>
<feature type="domain" description="Transcriptional regulator TetR C-terminal Proteobacteria type" evidence="1">
    <location>
        <begin position="3"/>
        <end position="100"/>
    </location>
</feature>
<dbReference type="Pfam" id="PF14246">
    <property type="entry name" value="TetR_C_7"/>
    <property type="match status" value="1"/>
</dbReference>
<dbReference type="InterPro" id="IPR036271">
    <property type="entry name" value="Tet_transcr_reg_TetR-rel_C_sf"/>
</dbReference>
<keyword evidence="3" id="KW-1185">Reference proteome</keyword>
<name>A0A2V3TZE8_9HYPH</name>
<dbReference type="SUPFAM" id="SSF48498">
    <property type="entry name" value="Tetracyclin repressor-like, C-terminal domain"/>
    <property type="match status" value="1"/>
</dbReference>
<organism evidence="2 3">
    <name type="scientific">Chelatococcus asaccharovorans</name>
    <dbReference type="NCBI Taxonomy" id="28210"/>
    <lineage>
        <taxon>Bacteria</taxon>
        <taxon>Pseudomonadati</taxon>
        <taxon>Pseudomonadota</taxon>
        <taxon>Alphaproteobacteria</taxon>
        <taxon>Hyphomicrobiales</taxon>
        <taxon>Chelatococcaceae</taxon>
        <taxon>Chelatococcus</taxon>
    </lineage>
</organism>
<dbReference type="EMBL" id="QJJK01000010">
    <property type="protein sequence ID" value="PXW55074.1"/>
    <property type="molecule type" value="Genomic_DNA"/>
</dbReference>
<accession>A0A2V3TZE8</accession>
<dbReference type="Proteomes" id="UP000248021">
    <property type="component" value="Unassembled WGS sequence"/>
</dbReference>